<dbReference type="EC" id="4.4.1.13" evidence="2"/>
<evidence type="ECO:0000313" key="10">
    <source>
        <dbReference type="Proteomes" id="UP000270112"/>
    </source>
</evidence>
<gene>
    <name evidence="7" type="ORF">C1876_08200</name>
    <name evidence="8" type="ORF">DMP09_14895</name>
</gene>
<dbReference type="Gene3D" id="3.90.1150.10">
    <property type="entry name" value="Aspartate Aminotransferase, domain 1"/>
    <property type="match status" value="1"/>
</dbReference>
<dbReference type="InterPro" id="IPR004839">
    <property type="entry name" value="Aminotransferase_I/II_large"/>
</dbReference>
<evidence type="ECO:0000313" key="7">
    <source>
        <dbReference type="EMBL" id="RDB68926.1"/>
    </source>
</evidence>
<accession>A0A3N0ITI9</accession>
<dbReference type="RefSeq" id="WP_114546235.1">
    <property type="nucleotide sequence ID" value="NZ_PPTT01000012.1"/>
</dbReference>
<dbReference type="EMBL" id="PPTT01000012">
    <property type="protein sequence ID" value="RDB68926.1"/>
    <property type="molecule type" value="Genomic_DNA"/>
</dbReference>
<evidence type="ECO:0000313" key="9">
    <source>
        <dbReference type="Proteomes" id="UP000253817"/>
    </source>
</evidence>
<dbReference type="Pfam" id="PF00155">
    <property type="entry name" value="Aminotran_1_2"/>
    <property type="match status" value="1"/>
</dbReference>
<dbReference type="Proteomes" id="UP000270112">
    <property type="component" value="Unassembled WGS sequence"/>
</dbReference>
<keyword evidence="3" id="KW-0663">Pyridoxal phosphate</keyword>
<dbReference type="GO" id="GO:0047804">
    <property type="term" value="F:cysteine-S-conjugate beta-lyase activity"/>
    <property type="evidence" value="ECO:0007669"/>
    <property type="project" value="UniProtKB-EC"/>
</dbReference>
<keyword evidence="4" id="KW-0456">Lyase</keyword>
<dbReference type="Gene3D" id="3.40.640.10">
    <property type="entry name" value="Type I PLP-dependent aspartate aminotransferase-like (Major domain)"/>
    <property type="match status" value="1"/>
</dbReference>
<protein>
    <recommendedName>
        <fullName evidence="2">cysteine-S-conjugate beta-lyase</fullName>
        <ecNumber evidence="2">4.4.1.13</ecNumber>
    </recommendedName>
</protein>
<dbReference type="InterPro" id="IPR015424">
    <property type="entry name" value="PyrdxlP-dep_Trfase"/>
</dbReference>
<dbReference type="Proteomes" id="UP000253817">
    <property type="component" value="Unassembled WGS sequence"/>
</dbReference>
<dbReference type="PANTHER" id="PTHR43525">
    <property type="entry name" value="PROTEIN MALY"/>
    <property type="match status" value="1"/>
</dbReference>
<dbReference type="GO" id="GO:0008483">
    <property type="term" value="F:transaminase activity"/>
    <property type="evidence" value="ECO:0007669"/>
    <property type="project" value="UniProtKB-KW"/>
</dbReference>
<keyword evidence="8" id="KW-0032">Aminotransferase</keyword>
<dbReference type="SUPFAM" id="SSF53383">
    <property type="entry name" value="PLP-dependent transferases"/>
    <property type="match status" value="1"/>
</dbReference>
<dbReference type="CDD" id="cd00609">
    <property type="entry name" value="AAT_like"/>
    <property type="match status" value="1"/>
</dbReference>
<sequence length="404" mass="44881">MAYDFDAAHDRRGTDCEKWDAGPAFKGRDDLLPLWVADMDFALPDEVLADVRAVVDRGIFGYGFAGDAYYEAVQGWFAQRFGWDTERSWIVQTPGVVFAIGVALQAFTEPGDAVLVQQPVYYPFAQLVEANGRELVNSPLVYEHGRYRIDFDDFERQVRERNVKAFILCSPHNPVGRVWTPDELDRLGRICLEHDVLVIADEIHADFTYPGHEHRMFPLVNPAFEQRCVVCTAPSKTFNIAGLQVANIVIPNEELRARYQAVLGKLGYLGANVVALEACRAAYAHGGPWLAELKAYLAENLGYLRAFVDERLDGIELVEPEGTYLVWLDCAGLGLADEELEDLIVNEAHLWLDAGSMFGPGCGQFERVNIACPRATLAQALERLEAAVCARQARAAAADAEPQS</sequence>
<evidence type="ECO:0000256" key="1">
    <source>
        <dbReference type="ARBA" id="ARBA00001933"/>
    </source>
</evidence>
<name>A0A3N0ITI9_9ACTN</name>
<keyword evidence="8" id="KW-0808">Transferase</keyword>
<reference evidence="7 9" key="1">
    <citation type="journal article" date="2018" name="Elife">
        <title>Discovery and characterization of a prevalent human gut bacterial enzyme sufficient for the inactivation of a family of plant toxins.</title>
        <authorList>
            <person name="Koppel N."/>
            <person name="Bisanz J.E."/>
            <person name="Pandelia M.E."/>
            <person name="Turnbaugh P.J."/>
            <person name="Balskus E.P."/>
        </authorList>
    </citation>
    <scope>NUCLEOTIDE SEQUENCE [LARGE SCALE GENOMIC DNA]</scope>
    <source>
        <strain evidence="7 9">DSM 16107</strain>
    </source>
</reference>
<evidence type="ECO:0000256" key="4">
    <source>
        <dbReference type="ARBA" id="ARBA00023239"/>
    </source>
</evidence>
<evidence type="ECO:0000256" key="3">
    <source>
        <dbReference type="ARBA" id="ARBA00022898"/>
    </source>
</evidence>
<keyword evidence="9" id="KW-1185">Reference proteome</keyword>
<dbReference type="InterPro" id="IPR015421">
    <property type="entry name" value="PyrdxlP-dep_Trfase_major"/>
</dbReference>
<evidence type="ECO:0000313" key="8">
    <source>
        <dbReference type="EMBL" id="RNM40321.1"/>
    </source>
</evidence>
<evidence type="ECO:0000256" key="5">
    <source>
        <dbReference type="ARBA" id="ARBA00037974"/>
    </source>
</evidence>
<reference evidence="10" key="2">
    <citation type="submission" date="2018-05" db="EMBL/GenBank/DDBJ databases">
        <title>Genome Sequencing of selected type strains of the family Eggerthellaceae.</title>
        <authorList>
            <person name="Danylec N."/>
            <person name="Stoll D.A."/>
            <person name="Doetsch A."/>
            <person name="Huch M."/>
        </authorList>
    </citation>
    <scope>NUCLEOTIDE SEQUENCE [LARGE SCALE GENOMIC DNA]</scope>
    <source>
        <strain evidence="10">DSM 16107</strain>
    </source>
</reference>
<organism evidence="8 10">
    <name type="scientific">Eggerthella sinensis</name>
    <dbReference type="NCBI Taxonomy" id="242230"/>
    <lineage>
        <taxon>Bacteria</taxon>
        <taxon>Bacillati</taxon>
        <taxon>Actinomycetota</taxon>
        <taxon>Coriobacteriia</taxon>
        <taxon>Eggerthellales</taxon>
        <taxon>Eggerthellaceae</taxon>
        <taxon>Eggerthella</taxon>
    </lineage>
</organism>
<proteinExistence type="inferred from homology"/>
<evidence type="ECO:0000256" key="2">
    <source>
        <dbReference type="ARBA" id="ARBA00012224"/>
    </source>
</evidence>
<dbReference type="NCBIfam" id="TIGR04350">
    <property type="entry name" value="C_S_lyase_PatB"/>
    <property type="match status" value="1"/>
</dbReference>
<reference evidence="8" key="3">
    <citation type="journal article" date="2019" name="Microbiol. Resour. Announc.">
        <title>Draft Genome Sequences of Type Strains of Gordonibacter faecihominis, Paraeggerthella hongkongensis, Parvibacter caecicola,Slackia equolifaciens, Slackia faecicanis, and Slackia isoflavoniconvertens.</title>
        <authorList>
            <person name="Danylec N."/>
            <person name="Stoll D.A."/>
            <person name="Dotsch A."/>
            <person name="Huch M."/>
        </authorList>
    </citation>
    <scope>NUCLEOTIDE SEQUENCE</scope>
    <source>
        <strain evidence="8">DSM 16107</strain>
    </source>
</reference>
<dbReference type="EMBL" id="QICC01000090">
    <property type="protein sequence ID" value="RNM40321.1"/>
    <property type="molecule type" value="Genomic_DNA"/>
</dbReference>
<comment type="caution">
    <text evidence="8">The sequence shown here is derived from an EMBL/GenBank/DDBJ whole genome shotgun (WGS) entry which is preliminary data.</text>
</comment>
<dbReference type="InterPro" id="IPR051798">
    <property type="entry name" value="Class-II_PLP-Dep_Aminotrans"/>
</dbReference>
<dbReference type="AlphaFoldDB" id="A0A3N0ITI9"/>
<dbReference type="OrthoDB" id="3224382at2"/>
<evidence type="ECO:0000259" key="6">
    <source>
        <dbReference type="Pfam" id="PF00155"/>
    </source>
</evidence>
<dbReference type="PANTHER" id="PTHR43525:SF1">
    <property type="entry name" value="PROTEIN MALY"/>
    <property type="match status" value="1"/>
</dbReference>
<dbReference type="InterPro" id="IPR027619">
    <property type="entry name" value="C-S_lyase_PatB-like"/>
</dbReference>
<feature type="domain" description="Aminotransferase class I/classII large" evidence="6">
    <location>
        <begin position="83"/>
        <end position="384"/>
    </location>
</feature>
<dbReference type="InterPro" id="IPR015422">
    <property type="entry name" value="PyrdxlP-dep_Trfase_small"/>
</dbReference>
<comment type="similarity">
    <text evidence="5">Belongs to the class-II pyridoxal-phosphate-dependent aminotransferase family. MalY/PatB cystathionine beta-lyase subfamily.</text>
</comment>
<dbReference type="GO" id="GO:0030170">
    <property type="term" value="F:pyridoxal phosphate binding"/>
    <property type="evidence" value="ECO:0007669"/>
    <property type="project" value="InterPro"/>
</dbReference>
<comment type="cofactor">
    <cofactor evidence="1">
        <name>pyridoxal 5'-phosphate</name>
        <dbReference type="ChEBI" id="CHEBI:597326"/>
    </cofactor>
</comment>